<keyword evidence="3" id="KW-1185">Reference proteome</keyword>
<dbReference type="Proteomes" id="UP000825729">
    <property type="component" value="Unassembled WGS sequence"/>
</dbReference>
<evidence type="ECO:0000313" key="3">
    <source>
        <dbReference type="Proteomes" id="UP000825729"/>
    </source>
</evidence>
<comment type="caution">
    <text evidence="2">The sequence shown here is derived from an EMBL/GenBank/DDBJ whole genome shotgun (WGS) entry which is preliminary data.</text>
</comment>
<evidence type="ECO:0000313" key="2">
    <source>
        <dbReference type="EMBL" id="KAG9446149.1"/>
    </source>
</evidence>
<protein>
    <submittedName>
        <fullName evidence="2">Uncharacterized protein</fullName>
    </submittedName>
</protein>
<evidence type="ECO:0000256" key="1">
    <source>
        <dbReference type="SAM" id="MobiDB-lite"/>
    </source>
</evidence>
<reference evidence="2 3" key="1">
    <citation type="submission" date="2021-07" db="EMBL/GenBank/DDBJ databases">
        <title>The Aristolochia fimbriata genome: insights into angiosperm evolution, floral development and chemical biosynthesis.</title>
        <authorList>
            <person name="Jiao Y."/>
        </authorList>
    </citation>
    <scope>NUCLEOTIDE SEQUENCE [LARGE SCALE GENOMIC DNA]</scope>
    <source>
        <strain evidence="2">IBCAS-2021</strain>
        <tissue evidence="2">Leaf</tissue>
    </source>
</reference>
<gene>
    <name evidence="2" type="ORF">H6P81_012277</name>
</gene>
<accession>A0AAV7EBR4</accession>
<feature type="region of interest" description="Disordered" evidence="1">
    <location>
        <begin position="65"/>
        <end position="149"/>
    </location>
</feature>
<dbReference type="EMBL" id="JAINDJ010000005">
    <property type="protein sequence ID" value="KAG9446149.1"/>
    <property type="molecule type" value="Genomic_DNA"/>
</dbReference>
<name>A0AAV7EBR4_ARIFI</name>
<sequence length="149" mass="16965">MWYLGVTRRFVSPPPTEPTMVYHPRGYTEEALLGCVRNVVERVNRTEVFDPSSVNPSMLEIRHYRRPVSRTSSTLGRSDRRRKCVTSLAKPSHVVEPTGDRAPQASCKESTYWRGGDPWRIPDEVPVRRSPTVPDLPRRDTRAGARPAP</sequence>
<organism evidence="2 3">
    <name type="scientific">Aristolochia fimbriata</name>
    <name type="common">White veined hardy Dutchman's pipe vine</name>
    <dbReference type="NCBI Taxonomy" id="158543"/>
    <lineage>
        <taxon>Eukaryota</taxon>
        <taxon>Viridiplantae</taxon>
        <taxon>Streptophyta</taxon>
        <taxon>Embryophyta</taxon>
        <taxon>Tracheophyta</taxon>
        <taxon>Spermatophyta</taxon>
        <taxon>Magnoliopsida</taxon>
        <taxon>Magnoliidae</taxon>
        <taxon>Piperales</taxon>
        <taxon>Aristolochiaceae</taxon>
        <taxon>Aristolochia</taxon>
    </lineage>
</organism>
<proteinExistence type="predicted"/>
<dbReference type="AlphaFoldDB" id="A0AAV7EBR4"/>